<evidence type="ECO:0000256" key="2">
    <source>
        <dbReference type="ARBA" id="ARBA00022803"/>
    </source>
</evidence>
<evidence type="ECO:0000259" key="5">
    <source>
        <dbReference type="Pfam" id="PF18972"/>
    </source>
</evidence>
<feature type="region of interest" description="Disordered" evidence="4">
    <location>
        <begin position="1"/>
        <end position="50"/>
    </location>
</feature>
<dbReference type="CDD" id="cd21381">
    <property type="entry name" value="CTWD_TTC4"/>
    <property type="match status" value="1"/>
</dbReference>
<dbReference type="OrthoDB" id="420195at2759"/>
<dbReference type="AlphaFoldDB" id="A0A2S7Y472"/>
<gene>
    <name evidence="6" type="ORF">BB8028_0002g12830</name>
</gene>
<feature type="compositionally biased region" description="Low complexity" evidence="4">
    <location>
        <begin position="30"/>
        <end position="42"/>
    </location>
</feature>
<dbReference type="GO" id="GO:0005829">
    <property type="term" value="C:cytosol"/>
    <property type="evidence" value="ECO:0007669"/>
    <property type="project" value="TreeGrafter"/>
</dbReference>
<evidence type="ECO:0000256" key="3">
    <source>
        <dbReference type="ARBA" id="ARBA00023602"/>
    </source>
</evidence>
<dbReference type="SUPFAM" id="SSF48452">
    <property type="entry name" value="TPR-like"/>
    <property type="match status" value="1"/>
</dbReference>
<feature type="domain" description="Cns1/TTC4 wheel" evidence="5">
    <location>
        <begin position="294"/>
        <end position="404"/>
    </location>
</feature>
<dbReference type="InterPro" id="IPR011990">
    <property type="entry name" value="TPR-like_helical_dom_sf"/>
</dbReference>
<feature type="compositionally biased region" description="Polar residues" evidence="4">
    <location>
        <begin position="9"/>
        <end position="29"/>
    </location>
</feature>
<dbReference type="GO" id="GO:0005634">
    <property type="term" value="C:nucleus"/>
    <property type="evidence" value="ECO:0007669"/>
    <property type="project" value="TreeGrafter"/>
</dbReference>
<dbReference type="InterPro" id="IPR019734">
    <property type="entry name" value="TPR_rpt"/>
</dbReference>
<dbReference type="Gene3D" id="1.25.40.10">
    <property type="entry name" value="Tetratricopeptide repeat domain"/>
    <property type="match status" value="1"/>
</dbReference>
<dbReference type="EMBL" id="JRHA01000002">
    <property type="protein sequence ID" value="PQK10965.1"/>
    <property type="molecule type" value="Genomic_DNA"/>
</dbReference>
<organism evidence="6 7">
    <name type="scientific">Beauveria bassiana</name>
    <name type="common">White muscardine disease fungus</name>
    <name type="synonym">Tritirachium shiotae</name>
    <dbReference type="NCBI Taxonomy" id="176275"/>
    <lineage>
        <taxon>Eukaryota</taxon>
        <taxon>Fungi</taxon>
        <taxon>Dikarya</taxon>
        <taxon>Ascomycota</taxon>
        <taxon>Pezizomycotina</taxon>
        <taxon>Sordariomycetes</taxon>
        <taxon>Hypocreomycetidae</taxon>
        <taxon>Hypocreales</taxon>
        <taxon>Cordycipitaceae</taxon>
        <taxon>Beauveria</taxon>
    </lineage>
</organism>
<dbReference type="PANTHER" id="PTHR46035:SF1">
    <property type="entry name" value="TETRATRICOPEPTIDE REPEAT PROTEIN 4"/>
    <property type="match status" value="1"/>
</dbReference>
<evidence type="ECO:0000256" key="4">
    <source>
        <dbReference type="SAM" id="MobiDB-lite"/>
    </source>
</evidence>
<dbReference type="InterPro" id="IPR044059">
    <property type="entry name" value="Csn1/TTC4_wheel"/>
</dbReference>
<comment type="similarity">
    <text evidence="3">Belongs to the TTC4 family.</text>
</comment>
<dbReference type="GO" id="GO:0051879">
    <property type="term" value="F:Hsp90 protein binding"/>
    <property type="evidence" value="ECO:0007669"/>
    <property type="project" value="InterPro"/>
</dbReference>
<evidence type="ECO:0000313" key="6">
    <source>
        <dbReference type="EMBL" id="PQK10965.1"/>
    </source>
</evidence>
<dbReference type="PANTHER" id="PTHR46035">
    <property type="entry name" value="TETRATRICOPEPTIDE REPEAT PROTEIN 4"/>
    <property type="match status" value="1"/>
</dbReference>
<comment type="caution">
    <text evidence="6">The sequence shown here is derived from an EMBL/GenBank/DDBJ whole genome shotgun (WGS) entry which is preliminary data.</text>
</comment>
<protein>
    <recommendedName>
        <fullName evidence="5">Cns1/TTC4 wheel domain-containing protein</fullName>
    </recommendedName>
</protein>
<dbReference type="Proteomes" id="UP000237441">
    <property type="component" value="Unassembled WGS sequence"/>
</dbReference>
<dbReference type="GO" id="GO:0030544">
    <property type="term" value="F:Hsp70 protein binding"/>
    <property type="evidence" value="ECO:0007669"/>
    <property type="project" value="TreeGrafter"/>
</dbReference>
<evidence type="ECO:0000256" key="1">
    <source>
        <dbReference type="ARBA" id="ARBA00022737"/>
    </source>
</evidence>
<evidence type="ECO:0000313" key="7">
    <source>
        <dbReference type="Proteomes" id="UP000237441"/>
    </source>
</evidence>
<proteinExistence type="inferred from homology"/>
<reference evidence="6 7" key="1">
    <citation type="submission" date="2016-07" db="EMBL/GenBank/DDBJ databases">
        <title>Comparative genomics of the entomopathogenic fungus Beauveria bassiana.</title>
        <authorList>
            <person name="Valero Jimenez C.A."/>
            <person name="Zwaan B.J."/>
            <person name="Van Kan J.A."/>
            <person name="Takken W."/>
            <person name="Debets A.J."/>
            <person name="Schoustra S.E."/>
            <person name="Koenraadt C.J."/>
        </authorList>
    </citation>
    <scope>NUCLEOTIDE SEQUENCE [LARGE SCALE GENOMIC DNA]</scope>
    <source>
        <strain evidence="6 7">ARSEF 8028</strain>
    </source>
</reference>
<dbReference type="Pfam" id="PF18972">
    <property type="entry name" value="Wheel"/>
    <property type="match status" value="1"/>
</dbReference>
<sequence>MQLEELTEQLMSAASLKEQSPTPQNPSNDAPQTAAAAEATKPALPPGMAINSGKTTAEILADLNKSPLFMTELEENDDIAALQALDYEGSALENSADFKERGNECFKVRGYTDAREFYTKGVVLLAAEERARGRGEVTKSPDGVVDGPEEIAAQRAMLASLYLNRAACNLELDNHRSVWLDCTAALRLDPRSVKAYYRAARALLKVDRVAEADDMCARGLSFDADNKALRGVAAEIAQRAGQLDARRRRDEERAATAQRREKLLRAALAARGIPTRSTDKPPEMEDAAVRLVPDPDDPRSRLAFPTLLLYPAAYETDLIKEFEETQSLEDHLAYVFPLPWDADGAYRLPNVSCYVETRDGGLLKMGKKASLLKVLSTGKVEVVDQVVRIFVLPLDKADEWIAKFKEQKAREKKKSRS</sequence>
<accession>A0A2S7Y472</accession>
<keyword evidence="2" id="KW-0802">TPR repeat</keyword>
<keyword evidence="1" id="KW-0677">Repeat</keyword>
<dbReference type="GO" id="GO:0006457">
    <property type="term" value="P:protein folding"/>
    <property type="evidence" value="ECO:0007669"/>
    <property type="project" value="TreeGrafter"/>
</dbReference>
<dbReference type="SMART" id="SM00028">
    <property type="entry name" value="TPR"/>
    <property type="match status" value="3"/>
</dbReference>
<name>A0A2S7Y472_BEABA</name>